<dbReference type="Proteomes" id="UP000271889">
    <property type="component" value="Unassembled WGS sequence"/>
</dbReference>
<gene>
    <name evidence="1" type="ORF">CGOC_LOCUS10947</name>
</gene>
<reference evidence="1 2" key="1">
    <citation type="submission" date="2018-11" db="EMBL/GenBank/DDBJ databases">
        <authorList>
            <consortium name="Pathogen Informatics"/>
        </authorList>
    </citation>
    <scope>NUCLEOTIDE SEQUENCE [LARGE SCALE GENOMIC DNA]</scope>
</reference>
<keyword evidence="2" id="KW-1185">Reference proteome</keyword>
<sequence>MEINGDSITALVVKKAMPHEEDFHPNSLVIILGGTMRAARMTIKRKISSSLLQNTASNQNATAVIKEAHIHHEGVEHTMMTVGTHY</sequence>
<name>A0A3P7MP77_CYLGO</name>
<dbReference type="EMBL" id="UYRV01113691">
    <property type="protein sequence ID" value="VDN28400.1"/>
    <property type="molecule type" value="Genomic_DNA"/>
</dbReference>
<organism evidence="1 2">
    <name type="scientific">Cylicostephanus goldi</name>
    <name type="common">Nematode worm</name>
    <dbReference type="NCBI Taxonomy" id="71465"/>
    <lineage>
        <taxon>Eukaryota</taxon>
        <taxon>Metazoa</taxon>
        <taxon>Ecdysozoa</taxon>
        <taxon>Nematoda</taxon>
        <taxon>Chromadorea</taxon>
        <taxon>Rhabditida</taxon>
        <taxon>Rhabditina</taxon>
        <taxon>Rhabditomorpha</taxon>
        <taxon>Strongyloidea</taxon>
        <taxon>Strongylidae</taxon>
        <taxon>Cylicostephanus</taxon>
    </lineage>
</organism>
<dbReference type="AlphaFoldDB" id="A0A3P7MP77"/>
<accession>A0A3P7MP77</accession>
<protein>
    <submittedName>
        <fullName evidence="1">Uncharacterized protein</fullName>
    </submittedName>
</protein>
<evidence type="ECO:0000313" key="1">
    <source>
        <dbReference type="EMBL" id="VDN28400.1"/>
    </source>
</evidence>
<proteinExistence type="predicted"/>
<evidence type="ECO:0000313" key="2">
    <source>
        <dbReference type="Proteomes" id="UP000271889"/>
    </source>
</evidence>